<dbReference type="InterPro" id="IPR001245">
    <property type="entry name" value="Ser-Thr/Tyr_kinase_cat_dom"/>
</dbReference>
<dbReference type="GO" id="GO:0005524">
    <property type="term" value="F:ATP binding"/>
    <property type="evidence" value="ECO:0007669"/>
    <property type="project" value="UniProtKB-UniRule"/>
</dbReference>
<evidence type="ECO:0000256" key="2">
    <source>
        <dbReference type="ARBA" id="ARBA00022527"/>
    </source>
</evidence>
<evidence type="ECO:0000256" key="10">
    <source>
        <dbReference type="ARBA" id="ARBA00047899"/>
    </source>
</evidence>
<name>A0A251SKR8_HELAN</name>
<comment type="similarity">
    <text evidence="13">Belongs to the protein kinase superfamily.</text>
</comment>
<dbReference type="PROSITE" id="PS50011">
    <property type="entry name" value="PROTEIN_KINASE_DOM"/>
    <property type="match status" value="1"/>
</dbReference>
<keyword evidence="8" id="KW-1015">Disulfide bond</keyword>
<dbReference type="Proteomes" id="UP000215914">
    <property type="component" value="Chromosome 14"/>
</dbReference>
<dbReference type="SMART" id="SM00220">
    <property type="entry name" value="S_TKc"/>
    <property type="match status" value="1"/>
</dbReference>
<dbReference type="PROSITE" id="PS00107">
    <property type="entry name" value="PROTEIN_KINASE_ATP"/>
    <property type="match status" value="1"/>
</dbReference>
<keyword evidence="4" id="KW-0732">Signal</keyword>
<dbReference type="InterPro" id="IPR011009">
    <property type="entry name" value="Kinase-like_dom_sf"/>
</dbReference>
<evidence type="ECO:0000313" key="16">
    <source>
        <dbReference type="Proteomes" id="UP000215914"/>
    </source>
</evidence>
<dbReference type="Pfam" id="PF11883">
    <property type="entry name" value="DUF3403"/>
    <property type="match status" value="1"/>
</dbReference>
<dbReference type="FunFam" id="1.10.510.10:FF:000060">
    <property type="entry name" value="G-type lectin S-receptor-like serine/threonine-protein kinase"/>
    <property type="match status" value="1"/>
</dbReference>
<dbReference type="FunFam" id="3.30.200.20:FF:000195">
    <property type="entry name" value="G-type lectin S-receptor-like serine/threonine-protein kinase"/>
    <property type="match status" value="1"/>
</dbReference>
<dbReference type="OMA" id="ERRRNHM"/>
<evidence type="ECO:0000256" key="11">
    <source>
        <dbReference type="ARBA" id="ARBA00048679"/>
    </source>
</evidence>
<dbReference type="EMBL" id="CM007903">
    <property type="protein sequence ID" value="OTF99466.1"/>
    <property type="molecule type" value="Genomic_DNA"/>
</dbReference>
<keyword evidence="9" id="KW-0325">Glycoprotein</keyword>
<keyword evidence="2 13" id="KW-0723">Serine/threonine-protein kinase</keyword>
<reference evidence="16" key="1">
    <citation type="journal article" date="2017" name="Nature">
        <title>The sunflower genome provides insights into oil metabolism, flowering and Asterid evolution.</title>
        <authorList>
            <person name="Badouin H."/>
            <person name="Gouzy J."/>
            <person name="Grassa C.J."/>
            <person name="Murat F."/>
            <person name="Staton S.E."/>
            <person name="Cottret L."/>
            <person name="Lelandais-Briere C."/>
            <person name="Owens G.L."/>
            <person name="Carrere S."/>
            <person name="Mayjonade B."/>
            <person name="Legrand L."/>
            <person name="Gill N."/>
            <person name="Kane N.C."/>
            <person name="Bowers J.E."/>
            <person name="Hubner S."/>
            <person name="Bellec A."/>
            <person name="Berard A."/>
            <person name="Berges H."/>
            <person name="Blanchet N."/>
            <person name="Boniface M.C."/>
            <person name="Brunel D."/>
            <person name="Catrice O."/>
            <person name="Chaidir N."/>
            <person name="Claudel C."/>
            <person name="Donnadieu C."/>
            <person name="Faraut T."/>
            <person name="Fievet G."/>
            <person name="Helmstetter N."/>
            <person name="King M."/>
            <person name="Knapp S.J."/>
            <person name="Lai Z."/>
            <person name="Le Paslier M.C."/>
            <person name="Lippi Y."/>
            <person name="Lorenzon L."/>
            <person name="Mandel J.R."/>
            <person name="Marage G."/>
            <person name="Marchand G."/>
            <person name="Marquand E."/>
            <person name="Bret-Mestries E."/>
            <person name="Morien E."/>
            <person name="Nambeesan S."/>
            <person name="Nguyen T."/>
            <person name="Pegot-Espagnet P."/>
            <person name="Pouilly N."/>
            <person name="Raftis F."/>
            <person name="Sallet E."/>
            <person name="Schiex T."/>
            <person name="Thomas J."/>
            <person name="Vandecasteele C."/>
            <person name="Vares D."/>
            <person name="Vear F."/>
            <person name="Vautrin S."/>
            <person name="Crespi M."/>
            <person name="Mangin B."/>
            <person name="Burke J.M."/>
            <person name="Salse J."/>
            <person name="Munos S."/>
            <person name="Vincourt P."/>
            <person name="Rieseberg L.H."/>
            <person name="Langlade N.B."/>
        </authorList>
    </citation>
    <scope>NUCLEOTIDE SEQUENCE [LARGE SCALE GENOMIC DNA]</scope>
    <source>
        <strain evidence="16">cv. SF193</strain>
    </source>
</reference>
<dbReference type="GO" id="GO:0007165">
    <property type="term" value="P:signal transduction"/>
    <property type="evidence" value="ECO:0000318"/>
    <property type="project" value="GO_Central"/>
</dbReference>
<dbReference type="PANTHER" id="PTHR27002:SF932">
    <property type="entry name" value="RECEPTOR-LIKE SERINE_THREONINE-PROTEIN KINASE"/>
    <property type="match status" value="1"/>
</dbReference>
<evidence type="ECO:0000256" key="4">
    <source>
        <dbReference type="ARBA" id="ARBA00022729"/>
    </source>
</evidence>
<dbReference type="SUPFAM" id="SSF56112">
    <property type="entry name" value="Protein kinase-like (PK-like)"/>
    <property type="match status" value="1"/>
</dbReference>
<evidence type="ECO:0000256" key="8">
    <source>
        <dbReference type="ARBA" id="ARBA00023157"/>
    </source>
</evidence>
<dbReference type="PANTHER" id="PTHR27002">
    <property type="entry name" value="RECEPTOR-LIKE SERINE/THREONINE-PROTEIN KINASE SD1-8"/>
    <property type="match status" value="1"/>
</dbReference>
<evidence type="ECO:0000256" key="13">
    <source>
        <dbReference type="RuleBase" id="RU000304"/>
    </source>
</evidence>
<evidence type="ECO:0000256" key="1">
    <source>
        <dbReference type="ARBA" id="ARBA00012513"/>
    </source>
</evidence>
<dbReference type="InterPro" id="IPR021820">
    <property type="entry name" value="S-locus_recpt_kinase_C"/>
</dbReference>
<protein>
    <recommendedName>
        <fullName evidence="1">non-specific serine/threonine protein kinase</fullName>
        <ecNumber evidence="1">2.7.11.1</ecNumber>
    </recommendedName>
</protein>
<dbReference type="AlphaFoldDB" id="A0A251SKR8"/>
<evidence type="ECO:0000256" key="5">
    <source>
        <dbReference type="ARBA" id="ARBA00022741"/>
    </source>
</evidence>
<sequence>MPGERRRNHMIKKVKVSLTTFINDDGNQDLELPIFSLDKIAKATGNFSINNKLGEGGFSEVYKGVLEEGGEIAVKRLSKTSRQGLVEFKNEAMCIAKLQHRNLVKLVGYCAQGDEMMLIYEYMPNKSLDFFLFDENNSLLLDWPHCYHIINGVARGFLYLHQDSSFRIIHRDLKASNILLDYNMNPKISDFGLARMFKEYEIEANTSKVVGTLGYISPEYATNGKLSEKSDVFSFGVLVLEIVSGKKNRGFTHQGHKDNLLRHAWRLYKEDKPLALVDAALGDSWTASEVLQAIHVGLSCVQHHADDRPNMSSVVHMLGGEGALPVPNQPGYYAEVPKHEVESSSSMTQPLGSVNEFTVSQVDAR</sequence>
<evidence type="ECO:0000256" key="6">
    <source>
        <dbReference type="ARBA" id="ARBA00022777"/>
    </source>
</evidence>
<feature type="binding site" evidence="12">
    <location>
        <position position="75"/>
    </location>
    <ligand>
        <name>ATP</name>
        <dbReference type="ChEBI" id="CHEBI:30616"/>
    </ligand>
</feature>
<dbReference type="Gene3D" id="1.10.510.10">
    <property type="entry name" value="Transferase(Phosphotransferase) domain 1"/>
    <property type="match status" value="1"/>
</dbReference>
<evidence type="ECO:0000256" key="9">
    <source>
        <dbReference type="ARBA" id="ARBA00023180"/>
    </source>
</evidence>
<dbReference type="InterPro" id="IPR008271">
    <property type="entry name" value="Ser/Thr_kinase_AS"/>
</dbReference>
<dbReference type="CDD" id="cd14066">
    <property type="entry name" value="STKc_IRAK"/>
    <property type="match status" value="1"/>
</dbReference>
<comment type="catalytic activity">
    <reaction evidence="10">
        <text>L-threonyl-[protein] + ATP = O-phospho-L-threonyl-[protein] + ADP + H(+)</text>
        <dbReference type="Rhea" id="RHEA:46608"/>
        <dbReference type="Rhea" id="RHEA-COMP:11060"/>
        <dbReference type="Rhea" id="RHEA-COMP:11605"/>
        <dbReference type="ChEBI" id="CHEBI:15378"/>
        <dbReference type="ChEBI" id="CHEBI:30013"/>
        <dbReference type="ChEBI" id="CHEBI:30616"/>
        <dbReference type="ChEBI" id="CHEBI:61977"/>
        <dbReference type="ChEBI" id="CHEBI:456216"/>
        <dbReference type="EC" id="2.7.11.1"/>
    </reaction>
</comment>
<dbReference type="InParanoid" id="A0A251SKR8"/>
<evidence type="ECO:0000256" key="12">
    <source>
        <dbReference type="PROSITE-ProRule" id="PRU10141"/>
    </source>
</evidence>
<dbReference type="Pfam" id="PF07714">
    <property type="entry name" value="PK_Tyr_Ser-Thr"/>
    <property type="match status" value="1"/>
</dbReference>
<evidence type="ECO:0000256" key="7">
    <source>
        <dbReference type="ARBA" id="ARBA00022840"/>
    </source>
</evidence>
<feature type="domain" description="Protein kinase" evidence="14">
    <location>
        <begin position="47"/>
        <end position="324"/>
    </location>
</feature>
<keyword evidence="5 12" id="KW-0547">Nucleotide-binding</keyword>
<proteinExistence type="inferred from homology"/>
<dbReference type="InterPro" id="IPR017441">
    <property type="entry name" value="Protein_kinase_ATP_BS"/>
</dbReference>
<dbReference type="Gene3D" id="3.30.200.20">
    <property type="entry name" value="Phosphorylase Kinase, domain 1"/>
    <property type="match status" value="1"/>
</dbReference>
<dbReference type="GO" id="GO:0006955">
    <property type="term" value="P:immune response"/>
    <property type="evidence" value="ECO:0000318"/>
    <property type="project" value="GO_Central"/>
</dbReference>
<accession>A0A251SKR8</accession>
<dbReference type="GO" id="GO:0004674">
    <property type="term" value="F:protein serine/threonine kinase activity"/>
    <property type="evidence" value="ECO:0000318"/>
    <property type="project" value="GO_Central"/>
</dbReference>
<dbReference type="PROSITE" id="PS00108">
    <property type="entry name" value="PROTEIN_KINASE_ST"/>
    <property type="match status" value="1"/>
</dbReference>
<organism evidence="15 16">
    <name type="scientific">Helianthus annuus</name>
    <name type="common">Common sunflower</name>
    <dbReference type="NCBI Taxonomy" id="4232"/>
    <lineage>
        <taxon>Eukaryota</taxon>
        <taxon>Viridiplantae</taxon>
        <taxon>Streptophyta</taxon>
        <taxon>Embryophyta</taxon>
        <taxon>Tracheophyta</taxon>
        <taxon>Spermatophyta</taxon>
        <taxon>Magnoliopsida</taxon>
        <taxon>eudicotyledons</taxon>
        <taxon>Gunneridae</taxon>
        <taxon>Pentapetalae</taxon>
        <taxon>asterids</taxon>
        <taxon>campanulids</taxon>
        <taxon>Asterales</taxon>
        <taxon>Asteraceae</taxon>
        <taxon>Asteroideae</taxon>
        <taxon>Heliantheae alliance</taxon>
        <taxon>Heliantheae</taxon>
        <taxon>Helianthus</taxon>
    </lineage>
</organism>
<evidence type="ECO:0000256" key="3">
    <source>
        <dbReference type="ARBA" id="ARBA00022679"/>
    </source>
</evidence>
<keyword evidence="16" id="KW-1185">Reference proteome</keyword>
<dbReference type="InterPro" id="IPR000719">
    <property type="entry name" value="Prot_kinase_dom"/>
</dbReference>
<gene>
    <name evidence="15" type="ORF">HannXRQ_Chr14g0456961</name>
</gene>
<dbReference type="GO" id="GO:0005886">
    <property type="term" value="C:plasma membrane"/>
    <property type="evidence" value="ECO:0000318"/>
    <property type="project" value="GO_Central"/>
</dbReference>
<comment type="catalytic activity">
    <reaction evidence="11">
        <text>L-seryl-[protein] + ATP = O-phospho-L-seryl-[protein] + ADP + H(+)</text>
        <dbReference type="Rhea" id="RHEA:17989"/>
        <dbReference type="Rhea" id="RHEA-COMP:9863"/>
        <dbReference type="Rhea" id="RHEA-COMP:11604"/>
        <dbReference type="ChEBI" id="CHEBI:15378"/>
        <dbReference type="ChEBI" id="CHEBI:29999"/>
        <dbReference type="ChEBI" id="CHEBI:30616"/>
        <dbReference type="ChEBI" id="CHEBI:83421"/>
        <dbReference type="ChEBI" id="CHEBI:456216"/>
        <dbReference type="EC" id="2.7.11.1"/>
    </reaction>
</comment>
<dbReference type="EC" id="2.7.11.1" evidence="1"/>
<evidence type="ECO:0000313" key="15">
    <source>
        <dbReference type="EMBL" id="OTF99466.1"/>
    </source>
</evidence>
<keyword evidence="6 15" id="KW-0418">Kinase</keyword>
<keyword evidence="7 12" id="KW-0067">ATP-binding</keyword>
<evidence type="ECO:0000259" key="14">
    <source>
        <dbReference type="PROSITE" id="PS50011"/>
    </source>
</evidence>
<keyword evidence="3" id="KW-0808">Transferase</keyword>